<sequence length="288" mass="30947">MVAPMLSQRTCPLTAHSAAAHQSLLLARSAAVSVGTTRQTVRRQLRTYAVEEQKDQAQQSSAPKPDIAKFSDNIGLPTDEGIFGFKPFPEVWVGRLAMAGFVTSCVVEFQTGKGTLQQLGLYTPNDALFYTTLALSTGASVFAFGRTLSRALTGNMSKTELKRYGRALGLSDEASQISETETEMKSNWQGKPDTPPSSLTGSGSDNPTDTFQNEQAQSPAKPAPLPEDTIFVEPSERYARNVEIQNGRAAMIGFLGSTVVEAATGKGILSQVLWYFKLVNILGPASGF</sequence>
<gene>
    <name evidence="6" type="ORF">WJX73_007227</name>
</gene>
<feature type="region of interest" description="Disordered" evidence="5">
    <location>
        <begin position="172"/>
        <end position="227"/>
    </location>
</feature>
<accession>A0AAW1P1D1</accession>
<protein>
    <submittedName>
        <fullName evidence="6">Uncharacterized protein</fullName>
    </submittedName>
</protein>
<evidence type="ECO:0000256" key="4">
    <source>
        <dbReference type="ARBA" id="ARBA00023136"/>
    </source>
</evidence>
<comment type="subcellular location">
    <subcellularLocation>
        <location evidence="1">Membrane</location>
        <topology evidence="1">Multi-pass membrane protein</topology>
    </subcellularLocation>
</comment>
<keyword evidence="3" id="KW-1133">Transmembrane helix</keyword>
<evidence type="ECO:0000313" key="7">
    <source>
        <dbReference type="Proteomes" id="UP001465755"/>
    </source>
</evidence>
<dbReference type="EMBL" id="JALJOQ010000069">
    <property type="protein sequence ID" value="KAK9802691.1"/>
    <property type="molecule type" value="Genomic_DNA"/>
</dbReference>
<dbReference type="PANTHER" id="PTHR14154">
    <property type="entry name" value="UPF0041 BRAIN PROTEIN 44-RELATED"/>
    <property type="match status" value="1"/>
</dbReference>
<keyword evidence="7" id="KW-1185">Reference proteome</keyword>
<comment type="caution">
    <text evidence="6">The sequence shown here is derived from an EMBL/GenBank/DDBJ whole genome shotgun (WGS) entry which is preliminary data.</text>
</comment>
<keyword evidence="4" id="KW-0472">Membrane</keyword>
<dbReference type="SUPFAM" id="SSF103511">
    <property type="entry name" value="Chlorophyll a-b binding protein"/>
    <property type="match status" value="2"/>
</dbReference>
<proteinExistence type="predicted"/>
<evidence type="ECO:0000256" key="1">
    <source>
        <dbReference type="ARBA" id="ARBA00004141"/>
    </source>
</evidence>
<name>A0AAW1P1D1_9CHLO</name>
<dbReference type="Proteomes" id="UP001465755">
    <property type="component" value="Unassembled WGS sequence"/>
</dbReference>
<dbReference type="AlphaFoldDB" id="A0AAW1P1D1"/>
<dbReference type="GO" id="GO:0009507">
    <property type="term" value="C:chloroplast"/>
    <property type="evidence" value="ECO:0007669"/>
    <property type="project" value="UniProtKB-SubCell"/>
</dbReference>
<feature type="compositionally biased region" description="Polar residues" evidence="5">
    <location>
        <begin position="173"/>
        <end position="189"/>
    </location>
</feature>
<organism evidence="6 7">
    <name type="scientific">Symbiochloris irregularis</name>
    <dbReference type="NCBI Taxonomy" id="706552"/>
    <lineage>
        <taxon>Eukaryota</taxon>
        <taxon>Viridiplantae</taxon>
        <taxon>Chlorophyta</taxon>
        <taxon>core chlorophytes</taxon>
        <taxon>Trebouxiophyceae</taxon>
        <taxon>Trebouxiales</taxon>
        <taxon>Trebouxiaceae</taxon>
        <taxon>Symbiochloris</taxon>
    </lineage>
</organism>
<evidence type="ECO:0000256" key="5">
    <source>
        <dbReference type="SAM" id="MobiDB-lite"/>
    </source>
</evidence>
<dbReference type="Gene3D" id="1.10.3460.10">
    <property type="entry name" value="Chlorophyll a/b binding protein domain"/>
    <property type="match status" value="2"/>
</dbReference>
<keyword evidence="2" id="KW-0812">Transmembrane</keyword>
<evidence type="ECO:0000256" key="2">
    <source>
        <dbReference type="ARBA" id="ARBA00022692"/>
    </source>
</evidence>
<dbReference type="GO" id="GO:0016020">
    <property type="term" value="C:membrane"/>
    <property type="evidence" value="ECO:0007669"/>
    <property type="project" value="UniProtKB-SubCell"/>
</dbReference>
<evidence type="ECO:0000256" key="3">
    <source>
        <dbReference type="ARBA" id="ARBA00022989"/>
    </source>
</evidence>
<reference evidence="6 7" key="1">
    <citation type="journal article" date="2024" name="Nat. Commun.">
        <title>Phylogenomics reveals the evolutionary origins of lichenization in chlorophyte algae.</title>
        <authorList>
            <person name="Puginier C."/>
            <person name="Libourel C."/>
            <person name="Otte J."/>
            <person name="Skaloud P."/>
            <person name="Haon M."/>
            <person name="Grisel S."/>
            <person name="Petersen M."/>
            <person name="Berrin J.G."/>
            <person name="Delaux P.M."/>
            <person name="Dal Grande F."/>
            <person name="Keller J."/>
        </authorList>
    </citation>
    <scope>NUCLEOTIDE SEQUENCE [LARGE SCALE GENOMIC DNA]</scope>
    <source>
        <strain evidence="6 7">SAG 2036</strain>
    </source>
</reference>
<evidence type="ECO:0000313" key="6">
    <source>
        <dbReference type="EMBL" id="KAK9802691.1"/>
    </source>
</evidence>
<feature type="compositionally biased region" description="Polar residues" evidence="5">
    <location>
        <begin position="196"/>
        <end position="218"/>
    </location>
</feature>